<evidence type="ECO:0000256" key="6">
    <source>
        <dbReference type="SAM" id="Phobius"/>
    </source>
</evidence>
<comment type="subcellular location">
    <subcellularLocation>
        <location evidence="1">Cell membrane</location>
        <topology evidence="1">Multi-pass membrane protein</topology>
    </subcellularLocation>
</comment>
<accession>A0A368TB51</accession>
<dbReference type="AlphaFoldDB" id="A0A368TB51"/>
<comment type="caution">
    <text evidence="7">The sequence shown here is derived from an EMBL/GenBank/DDBJ whole genome shotgun (WGS) entry which is preliminary data.</text>
</comment>
<feature type="transmembrane region" description="Helical" evidence="6">
    <location>
        <begin position="335"/>
        <end position="354"/>
    </location>
</feature>
<evidence type="ECO:0000256" key="5">
    <source>
        <dbReference type="ARBA" id="ARBA00023136"/>
    </source>
</evidence>
<dbReference type="OrthoDB" id="3294889at2"/>
<evidence type="ECO:0000256" key="1">
    <source>
        <dbReference type="ARBA" id="ARBA00004651"/>
    </source>
</evidence>
<feature type="transmembrane region" description="Helical" evidence="6">
    <location>
        <begin position="106"/>
        <end position="128"/>
    </location>
</feature>
<dbReference type="PANTHER" id="PTHR30250:SF27">
    <property type="entry name" value="POLYSACCHARIDE BIOSYNTHESIS PROTEIN"/>
    <property type="match status" value="1"/>
</dbReference>
<keyword evidence="4 6" id="KW-1133">Transmembrane helix</keyword>
<sequence length="530" mass="53891">MGPDPVVAEVTGGPRADPDGLGRVARGGAVNLAGAVLGAGLNVALTVAVARAFSQQTAGAFFSATSVFLISATVANLGTSNGLVYFVARLRALGAARLVPHVLRLALGPVAVVAVLLGGLLLVLAEPLAELLGGPEAGRYLRLLAVFLPFAVATDAVLAAARGFHDMRGTVLLDKVARPLAQLGLLAGVAASGAAGLLAVAWAGPYLPAAVLAWFWLRRVMGAAPDPPPGPGAAGPEGAGAPAAPRADARTFWAFALPRSVASVAQIGIQRGGIVLVAVLRGAADAALFTAATRFMVVGQFGTQAIQFAAQPRLSELLAVDDRAAANALFRTSTAWLVCLTWPLYLPVALYAPLLLQVFGPGYSTGAAVLVVVAAGMLLSSACGMGDLVLTMAGRTRWNLVNNLAALAANVLLCAALIPLLGAVGGALAWAAAVCVRNVLPLVQLARSLGLSPFSRVWLVAAAACTAWFGAVPALCHWALGGGWASLLVALAAGCSGYALTLWRLRAVLRLDGLLPRRPRRRGPRPAVAA</sequence>
<dbReference type="Proteomes" id="UP000253318">
    <property type="component" value="Unassembled WGS sequence"/>
</dbReference>
<evidence type="ECO:0000256" key="2">
    <source>
        <dbReference type="ARBA" id="ARBA00022475"/>
    </source>
</evidence>
<evidence type="ECO:0000256" key="4">
    <source>
        <dbReference type="ARBA" id="ARBA00022989"/>
    </source>
</evidence>
<feature type="transmembrane region" description="Helical" evidence="6">
    <location>
        <begin position="184"/>
        <end position="217"/>
    </location>
</feature>
<reference evidence="7 8" key="1">
    <citation type="submission" date="2018-04" db="EMBL/GenBank/DDBJ databases">
        <title>Novel actinobacteria from marine sediment.</title>
        <authorList>
            <person name="Ng Z.Y."/>
            <person name="Tan G.Y.A."/>
        </authorList>
    </citation>
    <scope>NUCLEOTIDE SEQUENCE [LARGE SCALE GENOMIC DNA]</scope>
    <source>
        <strain evidence="7 8">TPS81</strain>
    </source>
</reference>
<feature type="transmembrane region" description="Helical" evidence="6">
    <location>
        <begin position="140"/>
        <end position="164"/>
    </location>
</feature>
<keyword evidence="8" id="KW-1185">Reference proteome</keyword>
<keyword evidence="2" id="KW-1003">Cell membrane</keyword>
<dbReference type="PANTHER" id="PTHR30250">
    <property type="entry name" value="PST FAMILY PREDICTED COLANIC ACID TRANSPORTER"/>
    <property type="match status" value="1"/>
</dbReference>
<feature type="transmembrane region" description="Helical" evidence="6">
    <location>
        <begin position="457"/>
        <end position="480"/>
    </location>
</feature>
<protein>
    <submittedName>
        <fullName evidence="7">Polysaccharide biosynthesis protein</fullName>
    </submittedName>
</protein>
<dbReference type="GO" id="GO:0005886">
    <property type="term" value="C:plasma membrane"/>
    <property type="evidence" value="ECO:0007669"/>
    <property type="project" value="UniProtKB-SubCell"/>
</dbReference>
<proteinExistence type="predicted"/>
<feature type="transmembrane region" description="Helical" evidence="6">
    <location>
        <begin position="366"/>
        <end position="388"/>
    </location>
</feature>
<dbReference type="EMBL" id="QEIN01000043">
    <property type="protein sequence ID" value="RCV60249.1"/>
    <property type="molecule type" value="Genomic_DNA"/>
</dbReference>
<gene>
    <name evidence="7" type="ORF">DEF24_07640</name>
</gene>
<dbReference type="InterPro" id="IPR050833">
    <property type="entry name" value="Poly_Biosynth_Transport"/>
</dbReference>
<feature type="transmembrane region" description="Helical" evidence="6">
    <location>
        <begin position="486"/>
        <end position="505"/>
    </location>
</feature>
<keyword evidence="5 6" id="KW-0472">Membrane</keyword>
<keyword evidence="3 6" id="KW-0812">Transmembrane</keyword>
<evidence type="ECO:0000313" key="8">
    <source>
        <dbReference type="Proteomes" id="UP000253318"/>
    </source>
</evidence>
<evidence type="ECO:0000256" key="3">
    <source>
        <dbReference type="ARBA" id="ARBA00022692"/>
    </source>
</evidence>
<name>A0A368TB51_9ACTN</name>
<feature type="transmembrane region" description="Helical" evidence="6">
    <location>
        <begin position="32"/>
        <end position="53"/>
    </location>
</feature>
<evidence type="ECO:0000313" key="7">
    <source>
        <dbReference type="EMBL" id="RCV60249.1"/>
    </source>
</evidence>
<organism evidence="7 8">
    <name type="scientific">Marinitenerispora sediminis</name>
    <dbReference type="NCBI Taxonomy" id="1931232"/>
    <lineage>
        <taxon>Bacteria</taxon>
        <taxon>Bacillati</taxon>
        <taxon>Actinomycetota</taxon>
        <taxon>Actinomycetes</taxon>
        <taxon>Streptosporangiales</taxon>
        <taxon>Nocardiopsidaceae</taxon>
        <taxon>Marinitenerispora</taxon>
    </lineage>
</organism>
<feature type="transmembrane region" description="Helical" evidence="6">
    <location>
        <begin position="60"/>
        <end position="86"/>
    </location>
</feature>